<dbReference type="PANTHER" id="PTHR12558:SF10">
    <property type="entry name" value="CELL DIVISION CYCLE PROTEIN 23 HOMOLOG"/>
    <property type="match status" value="1"/>
</dbReference>
<dbReference type="PANTHER" id="PTHR12558">
    <property type="entry name" value="CELL DIVISION CYCLE 16,23,27"/>
    <property type="match status" value="1"/>
</dbReference>
<dbReference type="GO" id="GO:0031145">
    <property type="term" value="P:anaphase-promoting complex-dependent catabolic process"/>
    <property type="evidence" value="ECO:0007669"/>
    <property type="project" value="TreeGrafter"/>
</dbReference>
<feature type="domain" description="Cdc23" evidence="8">
    <location>
        <begin position="179"/>
        <end position="313"/>
    </location>
</feature>
<evidence type="ECO:0000313" key="10">
    <source>
        <dbReference type="Proteomes" id="UP000095605"/>
    </source>
</evidence>
<feature type="repeat" description="TPR" evidence="7">
    <location>
        <begin position="412"/>
        <end position="445"/>
    </location>
</feature>
<feature type="repeat" description="TPR" evidence="7">
    <location>
        <begin position="204"/>
        <end position="237"/>
    </location>
</feature>
<dbReference type="GO" id="GO:0005680">
    <property type="term" value="C:anaphase-promoting complex"/>
    <property type="evidence" value="ECO:0007669"/>
    <property type="project" value="InterPro"/>
</dbReference>
<dbReference type="AlphaFoldDB" id="A0A1E5RWW3"/>
<dbReference type="PROSITE" id="PS50005">
    <property type="entry name" value="TPR"/>
    <property type="match status" value="3"/>
</dbReference>
<keyword evidence="6" id="KW-0131">Cell cycle</keyword>
<keyword evidence="3" id="KW-0498">Mitosis</keyword>
<dbReference type="GO" id="GO:0045842">
    <property type="term" value="P:positive regulation of mitotic metaphase/anaphase transition"/>
    <property type="evidence" value="ECO:0007669"/>
    <property type="project" value="TreeGrafter"/>
</dbReference>
<comment type="caution">
    <text evidence="9">The sequence shown here is derived from an EMBL/GenBank/DDBJ whole genome shotgun (WGS) entry which is preliminary data.</text>
</comment>
<organism evidence="9 10">
    <name type="scientific">Hanseniaspora opuntiae</name>
    <dbReference type="NCBI Taxonomy" id="211096"/>
    <lineage>
        <taxon>Eukaryota</taxon>
        <taxon>Fungi</taxon>
        <taxon>Dikarya</taxon>
        <taxon>Ascomycota</taxon>
        <taxon>Saccharomycotina</taxon>
        <taxon>Saccharomycetes</taxon>
        <taxon>Saccharomycodales</taxon>
        <taxon>Saccharomycodaceae</taxon>
        <taxon>Hanseniaspora</taxon>
    </lineage>
</organism>
<sequence length="586" mass="68317">MTDNKASFYTGCVIDAIEQTQKSKRSHYLMGYIYKQNYEFIQNNIIEANSLIDLNQITGHITYNCNVNEQILFDNIIENLYKKQYQQVSFIIEQFEKEVSFRNSIDPYLEFIKIKTAFLFWLDNVNFTSILNDGLSENDDIDHHVESIKKMKPLQSLNTVSTNFIDADVKFGISSQPINITTILEKISKLILSLDKNEHHYILSALYSLSGNLLLIKNEKAYAVDKLTRALKFDPYNWEAYEAIVKSISLPNEIVLLSEHISKNIRETILYDFFQIRCWDVFFESIDAELYIDLLTTTLEGFPKSKFLLTKNAELAYKLNDLPQSKFLYEQLLKRFPFCLDTMFNYSNILYVSEDYPQLRELMIRAKGISEVSCECQAIRGNMESLMRNNENAIMHFRNAIKLAKTDSSKKCKLYVLIGHEFVELGNYNAAIFAYRNALKHDHRDYAAWMGLGFAYDALNQSKFAIYYYQKCIALKNEDPRAWKSIASSYTKIDKLNLAYEALVKAYKLSEQRTKKMAIADEIIPLLEKMKDTQKLEQWLKSILEYPEPDEYSEKALGILAELYRSTGRIQEAENIELSKYRDSIH</sequence>
<feature type="repeat" description="TPR" evidence="7">
    <location>
        <begin position="446"/>
        <end position="479"/>
    </location>
</feature>
<dbReference type="GO" id="GO:0051301">
    <property type="term" value="P:cell division"/>
    <property type="evidence" value="ECO:0007669"/>
    <property type="project" value="UniProtKB-KW"/>
</dbReference>
<keyword evidence="1" id="KW-0132">Cell division</keyword>
<dbReference type="EMBL" id="LPNL01000002">
    <property type="protein sequence ID" value="OEJ91309.1"/>
    <property type="molecule type" value="Genomic_DNA"/>
</dbReference>
<protein>
    <submittedName>
        <fullName evidence="9">Anaphase-promoting complex subunit CDC23</fullName>
    </submittedName>
</protein>
<proteinExistence type="predicted"/>
<dbReference type="Pfam" id="PF13414">
    <property type="entry name" value="TPR_11"/>
    <property type="match status" value="1"/>
</dbReference>
<evidence type="ECO:0000313" key="9">
    <source>
        <dbReference type="EMBL" id="OEJ91309.1"/>
    </source>
</evidence>
<evidence type="ECO:0000256" key="5">
    <source>
        <dbReference type="ARBA" id="ARBA00022803"/>
    </source>
</evidence>
<dbReference type="SMART" id="SM00028">
    <property type="entry name" value="TPR"/>
    <property type="match status" value="5"/>
</dbReference>
<accession>A0A1E5RWW3</accession>
<dbReference type="Gene3D" id="1.25.40.10">
    <property type="entry name" value="Tetratricopeptide repeat domain"/>
    <property type="match status" value="2"/>
</dbReference>
<keyword evidence="4" id="KW-0833">Ubl conjugation pathway</keyword>
<reference evidence="10" key="1">
    <citation type="journal article" date="2016" name="Genome Announc.">
        <title>Genome sequences of three species of Hanseniaspora isolated from spontaneous wine fermentations.</title>
        <authorList>
            <person name="Sternes P.R."/>
            <person name="Lee D."/>
            <person name="Kutyna D.R."/>
            <person name="Borneman A.R."/>
        </authorList>
    </citation>
    <scope>NUCLEOTIDE SEQUENCE [LARGE SCALE GENOMIC DNA]</scope>
    <source>
        <strain evidence="10">AWRI3578</strain>
    </source>
</reference>
<evidence type="ECO:0000256" key="2">
    <source>
        <dbReference type="ARBA" id="ARBA00022737"/>
    </source>
</evidence>
<evidence type="ECO:0000256" key="1">
    <source>
        <dbReference type="ARBA" id="ARBA00022618"/>
    </source>
</evidence>
<evidence type="ECO:0000256" key="3">
    <source>
        <dbReference type="ARBA" id="ARBA00022776"/>
    </source>
</evidence>
<dbReference type="OrthoDB" id="3972096at2759"/>
<evidence type="ECO:0000259" key="8">
    <source>
        <dbReference type="Pfam" id="PF04049"/>
    </source>
</evidence>
<dbReference type="Proteomes" id="UP000095605">
    <property type="component" value="Unassembled WGS sequence"/>
</dbReference>
<keyword evidence="10" id="KW-1185">Reference proteome</keyword>
<dbReference type="InterPro" id="IPR019734">
    <property type="entry name" value="TPR_rpt"/>
</dbReference>
<keyword evidence="2" id="KW-0677">Repeat</keyword>
<dbReference type="GO" id="GO:0016567">
    <property type="term" value="P:protein ubiquitination"/>
    <property type="evidence" value="ECO:0007669"/>
    <property type="project" value="TreeGrafter"/>
</dbReference>
<evidence type="ECO:0000256" key="6">
    <source>
        <dbReference type="ARBA" id="ARBA00023306"/>
    </source>
</evidence>
<evidence type="ECO:0000256" key="7">
    <source>
        <dbReference type="PROSITE-ProRule" id="PRU00339"/>
    </source>
</evidence>
<evidence type="ECO:0000256" key="4">
    <source>
        <dbReference type="ARBA" id="ARBA00022786"/>
    </source>
</evidence>
<keyword evidence="5 7" id="KW-0802">TPR repeat</keyword>
<gene>
    <name evidence="9" type="ORF">AWRI3578_g666</name>
</gene>
<name>A0A1E5RWW3_9ASCO</name>
<dbReference type="InterPro" id="IPR011990">
    <property type="entry name" value="TPR-like_helical_dom_sf"/>
</dbReference>
<dbReference type="SUPFAM" id="SSF48452">
    <property type="entry name" value="TPR-like"/>
    <property type="match status" value="2"/>
</dbReference>
<dbReference type="InterPro" id="IPR007192">
    <property type="entry name" value="APC8"/>
</dbReference>
<dbReference type="Pfam" id="PF04049">
    <property type="entry name" value="ANAPC8"/>
    <property type="match status" value="1"/>
</dbReference>